<feature type="region of interest" description="Disordered" evidence="1">
    <location>
        <begin position="44"/>
        <end position="65"/>
    </location>
</feature>
<feature type="transmembrane region" description="Helical" evidence="2">
    <location>
        <begin position="16"/>
        <end position="39"/>
    </location>
</feature>
<evidence type="ECO:0000313" key="4">
    <source>
        <dbReference type="EMBL" id="NKY51150.1"/>
    </source>
</evidence>
<keyword evidence="2" id="KW-0812">Transmembrane</keyword>
<sequence length="283" mass="30466">MSEKNSEKYSDGERSISFGVIVSAAVIALIVIVGVFVYVGRDTSSSSAPGDGKAGSAPSPVAGSGATGFAAPDVDLFGRRVDVPNNPAGQPLPQDPSQRHTSSDDDWLTAAPAGTTEQRGWQRVFGASVPFSTSDGPTRIDDNGLAVGYSHTPQGAAVAAAQITYRLNARPGDRELYVRQVRVSAQQIAAYDKARSDGKLPEQQPEQITRYLVAPDAFQIENYADDMAIVRLAARGPVNDGKQVWAAIRLVMVWQNGDWRLKPTESRSAQSEYVDTLQGWTRW</sequence>
<dbReference type="AlphaFoldDB" id="A0A846XZE4"/>
<accession>A0A846XZE4</accession>
<keyword evidence="5" id="KW-1185">Reference proteome</keyword>
<keyword evidence="2" id="KW-0472">Membrane</keyword>
<dbReference type="Proteomes" id="UP000565711">
    <property type="component" value="Unassembled WGS sequence"/>
</dbReference>
<protein>
    <recommendedName>
        <fullName evidence="3">DUF8175 domain-containing protein</fullName>
    </recommendedName>
</protein>
<evidence type="ECO:0000259" key="3">
    <source>
        <dbReference type="Pfam" id="PF26526"/>
    </source>
</evidence>
<evidence type="ECO:0000313" key="5">
    <source>
        <dbReference type="Proteomes" id="UP000565711"/>
    </source>
</evidence>
<comment type="caution">
    <text evidence="4">The sequence shown here is derived from an EMBL/GenBank/DDBJ whole genome shotgun (WGS) entry which is preliminary data.</text>
</comment>
<organism evidence="4 5">
    <name type="scientific">Nocardia vermiculata</name>
    <dbReference type="NCBI Taxonomy" id="257274"/>
    <lineage>
        <taxon>Bacteria</taxon>
        <taxon>Bacillati</taxon>
        <taxon>Actinomycetota</taxon>
        <taxon>Actinomycetes</taxon>
        <taxon>Mycobacteriales</taxon>
        <taxon>Nocardiaceae</taxon>
        <taxon>Nocardia</taxon>
    </lineage>
</organism>
<dbReference type="RefSeq" id="WP_067872119.1">
    <property type="nucleotide sequence ID" value="NZ_JAAXOP010000006.1"/>
</dbReference>
<feature type="region of interest" description="Disordered" evidence="1">
    <location>
        <begin position="79"/>
        <end position="110"/>
    </location>
</feature>
<proteinExistence type="predicted"/>
<gene>
    <name evidence="4" type="ORF">HGA08_13085</name>
</gene>
<reference evidence="4 5" key="1">
    <citation type="submission" date="2020-04" db="EMBL/GenBank/DDBJ databases">
        <title>MicrobeNet Type strains.</title>
        <authorList>
            <person name="Nicholson A.C."/>
        </authorList>
    </citation>
    <scope>NUCLEOTIDE SEQUENCE [LARGE SCALE GENOMIC DNA]</scope>
    <source>
        <strain evidence="4 5">JCM 12354</strain>
    </source>
</reference>
<keyword evidence="2" id="KW-1133">Transmembrane helix</keyword>
<name>A0A846XZE4_9NOCA</name>
<evidence type="ECO:0000256" key="2">
    <source>
        <dbReference type="SAM" id="Phobius"/>
    </source>
</evidence>
<dbReference type="InterPro" id="IPR058488">
    <property type="entry name" value="DUF8175"/>
</dbReference>
<dbReference type="Pfam" id="PF26526">
    <property type="entry name" value="DUF8175"/>
    <property type="match status" value="1"/>
</dbReference>
<feature type="domain" description="DUF8175" evidence="3">
    <location>
        <begin position="82"/>
        <end position="282"/>
    </location>
</feature>
<evidence type="ECO:0000256" key="1">
    <source>
        <dbReference type="SAM" id="MobiDB-lite"/>
    </source>
</evidence>
<dbReference type="EMBL" id="JAAXOP010000006">
    <property type="protein sequence ID" value="NKY51150.1"/>
    <property type="molecule type" value="Genomic_DNA"/>
</dbReference>